<keyword evidence="15" id="KW-1185">Reference proteome</keyword>
<dbReference type="GO" id="GO:0000155">
    <property type="term" value="F:phosphorelay sensor kinase activity"/>
    <property type="evidence" value="ECO:0007669"/>
    <property type="project" value="InterPro"/>
</dbReference>
<dbReference type="KEGG" id="noa:BKM31_08955"/>
<comment type="catalytic activity">
    <reaction evidence="1">
        <text>ATP + protein L-histidine = ADP + protein N-phospho-L-histidine.</text>
        <dbReference type="EC" id="2.7.13.3"/>
    </reaction>
</comment>
<dbReference type="PANTHER" id="PTHR45436:SF5">
    <property type="entry name" value="SENSOR HISTIDINE KINASE TRCS"/>
    <property type="match status" value="1"/>
</dbReference>
<name>A0A1U9ZUG4_9ACTN</name>
<dbReference type="SUPFAM" id="SSF55874">
    <property type="entry name" value="ATPase domain of HSP90 chaperone/DNA topoisomerase II/histidine kinase"/>
    <property type="match status" value="1"/>
</dbReference>
<evidence type="ECO:0000256" key="5">
    <source>
        <dbReference type="ARBA" id="ARBA00022679"/>
    </source>
</evidence>
<feature type="transmembrane region" description="Helical" evidence="11">
    <location>
        <begin position="12"/>
        <end position="36"/>
    </location>
</feature>
<dbReference type="InterPro" id="IPR036890">
    <property type="entry name" value="HATPase_C_sf"/>
</dbReference>
<evidence type="ECO:0000256" key="6">
    <source>
        <dbReference type="ARBA" id="ARBA00022692"/>
    </source>
</evidence>
<dbReference type="EC" id="2.7.13.3" evidence="3"/>
<evidence type="ECO:0000256" key="2">
    <source>
        <dbReference type="ARBA" id="ARBA00004236"/>
    </source>
</evidence>
<dbReference type="InterPro" id="IPR004358">
    <property type="entry name" value="Sig_transdc_His_kin-like_C"/>
</dbReference>
<dbReference type="EMBL" id="CP017717">
    <property type="protein sequence ID" value="AQZ61582.1"/>
    <property type="molecule type" value="Genomic_DNA"/>
</dbReference>
<dbReference type="STRING" id="1909395.BKM31_08955"/>
<dbReference type="SMART" id="SM00304">
    <property type="entry name" value="HAMP"/>
    <property type="match status" value="1"/>
</dbReference>
<dbReference type="GO" id="GO:0005886">
    <property type="term" value="C:plasma membrane"/>
    <property type="evidence" value="ECO:0007669"/>
    <property type="project" value="UniProtKB-SubCell"/>
</dbReference>
<dbReference type="InterPro" id="IPR005467">
    <property type="entry name" value="His_kinase_dom"/>
</dbReference>
<evidence type="ECO:0000256" key="8">
    <source>
        <dbReference type="ARBA" id="ARBA00022989"/>
    </source>
</evidence>
<evidence type="ECO:0000256" key="1">
    <source>
        <dbReference type="ARBA" id="ARBA00000085"/>
    </source>
</evidence>
<feature type="transmembrane region" description="Helical" evidence="11">
    <location>
        <begin position="154"/>
        <end position="173"/>
    </location>
</feature>
<evidence type="ECO:0000259" key="13">
    <source>
        <dbReference type="PROSITE" id="PS50885"/>
    </source>
</evidence>
<evidence type="ECO:0000313" key="15">
    <source>
        <dbReference type="Proteomes" id="UP000190797"/>
    </source>
</evidence>
<dbReference type="InterPro" id="IPR003594">
    <property type="entry name" value="HATPase_dom"/>
</dbReference>
<evidence type="ECO:0000256" key="3">
    <source>
        <dbReference type="ARBA" id="ARBA00012438"/>
    </source>
</evidence>
<evidence type="ECO:0000256" key="11">
    <source>
        <dbReference type="SAM" id="Phobius"/>
    </source>
</evidence>
<gene>
    <name evidence="14" type="ORF">BKM31_08955</name>
</gene>
<dbReference type="Pfam" id="PF00512">
    <property type="entry name" value="HisKA"/>
    <property type="match status" value="1"/>
</dbReference>
<evidence type="ECO:0000256" key="4">
    <source>
        <dbReference type="ARBA" id="ARBA00022553"/>
    </source>
</evidence>
<keyword evidence="10 11" id="KW-0472">Membrane</keyword>
<evidence type="ECO:0000256" key="7">
    <source>
        <dbReference type="ARBA" id="ARBA00022777"/>
    </source>
</evidence>
<protein>
    <recommendedName>
        <fullName evidence="3">histidine kinase</fullName>
        <ecNumber evidence="3">2.7.13.3</ecNumber>
    </recommendedName>
</protein>
<dbReference type="Pfam" id="PF02518">
    <property type="entry name" value="HATPase_c"/>
    <property type="match status" value="1"/>
</dbReference>
<dbReference type="Gene3D" id="3.30.565.10">
    <property type="entry name" value="Histidine kinase-like ATPase, C-terminal domain"/>
    <property type="match status" value="1"/>
</dbReference>
<dbReference type="InterPro" id="IPR003661">
    <property type="entry name" value="HisK_dim/P_dom"/>
</dbReference>
<dbReference type="PROSITE" id="PS50109">
    <property type="entry name" value="HIS_KIN"/>
    <property type="match status" value="1"/>
</dbReference>
<proteinExistence type="predicted"/>
<dbReference type="SUPFAM" id="SSF47384">
    <property type="entry name" value="Homodimeric domain of signal transducing histidine kinase"/>
    <property type="match status" value="1"/>
</dbReference>
<evidence type="ECO:0000313" key="14">
    <source>
        <dbReference type="EMBL" id="AQZ61582.1"/>
    </source>
</evidence>
<keyword evidence="8 11" id="KW-1133">Transmembrane helix</keyword>
<dbReference type="Proteomes" id="UP000190797">
    <property type="component" value="Chromosome"/>
</dbReference>
<dbReference type="RefSeq" id="WP_186403525.1">
    <property type="nucleotide sequence ID" value="NZ_CP017717.1"/>
</dbReference>
<keyword evidence="4" id="KW-0597">Phosphoprotein</keyword>
<feature type="domain" description="Histidine kinase" evidence="12">
    <location>
        <begin position="240"/>
        <end position="459"/>
    </location>
</feature>
<keyword evidence="6 11" id="KW-0812">Transmembrane</keyword>
<dbReference type="InterPro" id="IPR003660">
    <property type="entry name" value="HAMP_dom"/>
</dbReference>
<accession>A0A1U9ZUG4</accession>
<keyword evidence="5" id="KW-0808">Transferase</keyword>
<dbReference type="PROSITE" id="PS50885">
    <property type="entry name" value="HAMP"/>
    <property type="match status" value="1"/>
</dbReference>
<keyword evidence="7" id="KW-0418">Kinase</keyword>
<dbReference type="SMART" id="SM00388">
    <property type="entry name" value="HisKA"/>
    <property type="match status" value="1"/>
</dbReference>
<dbReference type="PRINTS" id="PR00344">
    <property type="entry name" value="BCTRLSENSOR"/>
</dbReference>
<dbReference type="Gene3D" id="1.10.287.130">
    <property type="match status" value="1"/>
</dbReference>
<evidence type="ECO:0000259" key="12">
    <source>
        <dbReference type="PROSITE" id="PS50109"/>
    </source>
</evidence>
<dbReference type="AlphaFoldDB" id="A0A1U9ZUG4"/>
<organism evidence="14 15">
    <name type="scientific">[Actinomadura] parvosata subsp. kistnae</name>
    <dbReference type="NCBI Taxonomy" id="1909395"/>
    <lineage>
        <taxon>Bacteria</taxon>
        <taxon>Bacillati</taxon>
        <taxon>Actinomycetota</taxon>
        <taxon>Actinomycetes</taxon>
        <taxon>Streptosporangiales</taxon>
        <taxon>Streptosporangiaceae</taxon>
        <taxon>Nonomuraea</taxon>
    </lineage>
</organism>
<dbReference type="SMART" id="SM00387">
    <property type="entry name" value="HATPase_c"/>
    <property type="match status" value="1"/>
</dbReference>
<sequence>MRARHDWPITRRITMFAGVMAALLSALLAAAVMLAIHRYATEDRTSEIAADGGRVAHELEHDGIRPPQVEHADRNVQVVNPSGVVVASTPQLRGRPPMAGFTPIPRAMSTGVVCGGVFPGGDCHIVVAQSAYRQGQDWIVYSSGPTVPPYVTPWLAATVLGAATLMAVAITILGHRIVTTALRPVTAIRAELDTVSDTCPERRVPLPPGRDEIYDLAVSVNRTLARLHAALGQQRHFTSDASHELRTPIAAIRTEVEDALYAPDDTTVTKLGTAVLGSLDRIEAIVGDLLTIARLEAHHPLTCEPIDLAALVTAQCRGRAGTRKSFSYELQPGIVVDGEQAGLSRLLTSLLDNAERHAASTVTLVVRRESPAEQDSVRSPNGVARLEVIDDGPGIEADKRELVFQRFARLDTARDRDAGGTGLGLAIARQIAQAHGGSLRLEDSHGRGARFVLRLPLAADAKAVIC</sequence>
<feature type="domain" description="HAMP" evidence="13">
    <location>
        <begin position="179"/>
        <end position="232"/>
    </location>
</feature>
<dbReference type="InterPro" id="IPR050428">
    <property type="entry name" value="TCS_sensor_his_kinase"/>
</dbReference>
<evidence type="ECO:0000256" key="10">
    <source>
        <dbReference type="ARBA" id="ARBA00023136"/>
    </source>
</evidence>
<reference evidence="15" key="1">
    <citation type="journal article" date="2017" name="Med. Chem. Commun.">
        <title>Nonomuraea sp. ATCC 55076 harbours the largest actinomycete chromosome to date and the kistamicin biosynthetic gene cluster.</title>
        <authorList>
            <person name="Nazari B."/>
            <person name="Forneris C.C."/>
            <person name="Gibson M.I."/>
            <person name="Moon K."/>
            <person name="Schramma K.R."/>
            <person name="Seyedsayamdost M.R."/>
        </authorList>
    </citation>
    <scope>NUCLEOTIDE SEQUENCE [LARGE SCALE GENOMIC DNA]</scope>
    <source>
        <strain evidence="15">ATCC 55076</strain>
    </source>
</reference>
<keyword evidence="9" id="KW-0902">Two-component regulatory system</keyword>
<dbReference type="InterPro" id="IPR036097">
    <property type="entry name" value="HisK_dim/P_sf"/>
</dbReference>
<dbReference type="CDD" id="cd00082">
    <property type="entry name" value="HisKA"/>
    <property type="match status" value="1"/>
</dbReference>
<evidence type="ECO:0000256" key="9">
    <source>
        <dbReference type="ARBA" id="ARBA00023012"/>
    </source>
</evidence>
<dbReference type="PANTHER" id="PTHR45436">
    <property type="entry name" value="SENSOR HISTIDINE KINASE YKOH"/>
    <property type="match status" value="1"/>
</dbReference>
<comment type="subcellular location">
    <subcellularLocation>
        <location evidence="2">Cell membrane</location>
    </subcellularLocation>
</comment>